<evidence type="ECO:0000313" key="3">
    <source>
        <dbReference type="Proteomes" id="UP001498398"/>
    </source>
</evidence>
<dbReference type="Proteomes" id="UP001498398">
    <property type="component" value="Unassembled WGS sequence"/>
</dbReference>
<organism evidence="2 3">
    <name type="scientific">Marasmiellus scandens</name>
    <dbReference type="NCBI Taxonomy" id="2682957"/>
    <lineage>
        <taxon>Eukaryota</taxon>
        <taxon>Fungi</taxon>
        <taxon>Dikarya</taxon>
        <taxon>Basidiomycota</taxon>
        <taxon>Agaricomycotina</taxon>
        <taxon>Agaricomycetes</taxon>
        <taxon>Agaricomycetidae</taxon>
        <taxon>Agaricales</taxon>
        <taxon>Marasmiineae</taxon>
        <taxon>Omphalotaceae</taxon>
        <taxon>Marasmiellus</taxon>
    </lineage>
</organism>
<gene>
    <name evidence="2" type="ORF">VKT23_009298</name>
</gene>
<dbReference type="InterPro" id="IPR021047">
    <property type="entry name" value="Mannosyltransferase_CMT1"/>
</dbReference>
<dbReference type="PANTHER" id="PTHR34144:SF2">
    <property type="entry name" value="CAPSULAR ASSOCIATED PROTEIN"/>
    <property type="match status" value="1"/>
</dbReference>
<name>A0ABR1JIB9_9AGAR</name>
<keyword evidence="3" id="KW-1185">Reference proteome</keyword>
<evidence type="ECO:0000313" key="2">
    <source>
        <dbReference type="EMBL" id="KAK7460577.1"/>
    </source>
</evidence>
<proteinExistence type="predicted"/>
<protein>
    <submittedName>
        <fullName evidence="2">Uncharacterized protein</fullName>
    </submittedName>
</protein>
<dbReference type="PANTHER" id="PTHR34144">
    <property type="entry name" value="CHROMOSOME 8, WHOLE GENOME SHOTGUN SEQUENCE"/>
    <property type="match status" value="1"/>
</dbReference>
<dbReference type="EMBL" id="JBANRG010000015">
    <property type="protein sequence ID" value="KAK7460577.1"/>
    <property type="molecule type" value="Genomic_DNA"/>
</dbReference>
<reference evidence="2 3" key="1">
    <citation type="submission" date="2024-01" db="EMBL/GenBank/DDBJ databases">
        <title>A draft genome for the cacao thread blight pathogen Marasmiellus scandens.</title>
        <authorList>
            <person name="Baruah I.K."/>
            <person name="Leung J."/>
            <person name="Bukari Y."/>
            <person name="Amoako-Attah I."/>
            <person name="Meinhardt L.W."/>
            <person name="Bailey B.A."/>
            <person name="Cohen S.P."/>
        </authorList>
    </citation>
    <scope>NUCLEOTIDE SEQUENCE [LARGE SCALE GENOMIC DNA]</scope>
    <source>
        <strain evidence="2 3">GH-19</strain>
    </source>
</reference>
<sequence length="118" mass="13142">MTLAGRHATLKTTDSDPTVVPPKDKQGSSRYAQHLPFQVFCCESGTHVIDPSQSYYKYRAGSDFFSKAEMVKVRLPDAPCFDSSQVWFCRDSWVMSARDAVEEVDRANDIADAAEASL</sequence>
<comment type="caution">
    <text evidence="2">The sequence shown here is derived from an EMBL/GenBank/DDBJ whole genome shotgun (WGS) entry which is preliminary data.</text>
</comment>
<evidence type="ECO:0000256" key="1">
    <source>
        <dbReference type="SAM" id="MobiDB-lite"/>
    </source>
</evidence>
<feature type="region of interest" description="Disordered" evidence="1">
    <location>
        <begin position="1"/>
        <end position="29"/>
    </location>
</feature>
<accession>A0ABR1JIB9</accession>